<evidence type="ECO:0000313" key="7">
    <source>
        <dbReference type="EMBL" id="KAG6503653.1"/>
    </source>
</evidence>
<feature type="repeat" description="PPR" evidence="3">
    <location>
        <begin position="330"/>
        <end position="364"/>
    </location>
</feature>
<feature type="region of interest" description="Disordered" evidence="4">
    <location>
        <begin position="1021"/>
        <end position="1048"/>
    </location>
</feature>
<protein>
    <recommendedName>
        <fullName evidence="9">Pentatricopeptide repeat-containing protein</fullName>
    </recommendedName>
</protein>
<sequence length="1284" mass="143533">MLSSTCCYNLIPYRTLLLPRRHGAQFHTKSTARSLFPRPSRPPVHRPLKQFQPPQFAAVDGNAYTKILDSCIRFKLLEDGKEIHRRIISHRYFAGNYPLLEKIVQMYISCGEIESARLAFDDLPQPSVFLWNAMIRAYAWNGPFGRAVELYQRMLDTGIAPNKFTFPFVLKACSALEALADGILIHEHAKKAGLELDVYVSTALLDMYLKCGCLEDAHEVFCRMPQKDVVAWNALVSGYALNGRYQEAVRCLLQMQRTGNIPNPSTIVALLPIVGQAKALIQGKTIHAFCIRRRIDKDDVLVNTALLDMYGKSECLVRARRIFDSMSFRNEVTWSAMIGGYTLCGRMAEALQLFRMMLREGSLFAGPTSLAIILRACANFSDFESGRLIHNYLVKSGLLLHVTAANSLLSMYAKVGTVEDAIRFFDEMSVKDTVSYSAIISGCVKNGNAEEALDVFRDMASSSSSCIDIDAATMIGVIPACSHLAALQHGKCSHAYIISHGLTSDSSVCNALIDMYAKCGRIDAARRVFDTMPKRDTVSWNTIIAGYGIHGLGDESVSLFLKMESAGLTPDDVTFICLLSACSHSGLVSEGKRWFLAMQETYKIVPRMEHYICMVDLLGRGGLLNEGYGFIERMPFEADVRVWGALLGACRIHKNIELGEEVSRMIHKLGPEGTGSFVVLSNLYSATGRFSEAAQVRIAQKAKGYAKSPGCSWVEIAGVVHAFVGGDRSHPQSSSIYRKLEELFVEMRRLGYRADTSCALHDVEEEEKEHALVYHSEKLAVAFALLQSGDRQTILITKNLRVCGDCHNAFKYIALATNRTITLRDANRFHHFKEGVCNYVFLHVDVVVLAPTAMKPSSAHGIKAADGFLHRWLPPLLFVGVVALSVTLLYRATAPVVFVSSTSRRVDFIHAYPVVPKQQLAASVPPPSLYPPPELQYEPASSAPAVPQDATVSLASVFFSLPEKKDTFLGFRRNGNTAMTGKPGNEVGEGPESGCYRGQRGDNNLLECVLVHARICTGRVPGELPHRERDKRAAEPPGHRRRGRQGIRAVRRRAPTLLRLQGRGGRLLRREGVQLARILRHDVGAARFPAPGAGERLRLRLLAETYFVDVDIMWFRNPFPYFYSDGDFQISCDRFKGDPTDLKNSPNNGFNYARSNNRTIEFFKYWYSSRARFPGVHEQNVLNLIKFDQHIRDIGVKLRFLSTERFGGFCELSRNFNKVCTMHANCCIGLRRKINDLRAMLDDWRNFTSLPPDVRISSNFKWSVPQTCRIPPGFFSKKEKTPQV</sequence>
<dbReference type="PANTHER" id="PTHR47926">
    <property type="entry name" value="PENTATRICOPEPTIDE REPEAT-CONTAINING PROTEIN"/>
    <property type="match status" value="1"/>
</dbReference>
<evidence type="ECO:0000256" key="2">
    <source>
        <dbReference type="ARBA" id="ARBA00022737"/>
    </source>
</evidence>
<proteinExistence type="inferred from homology"/>
<dbReference type="InterPro" id="IPR005069">
    <property type="entry name" value="Nucl-diP-sugar_transferase"/>
</dbReference>
<dbReference type="FunFam" id="1.25.40.10:FF:000073">
    <property type="entry name" value="Pentatricopeptide repeat-containing protein chloroplastic"/>
    <property type="match status" value="1"/>
</dbReference>
<dbReference type="InterPro" id="IPR032867">
    <property type="entry name" value="DYW_dom"/>
</dbReference>
<dbReference type="Pfam" id="PF01535">
    <property type="entry name" value="PPR"/>
    <property type="match status" value="5"/>
</dbReference>
<dbReference type="NCBIfam" id="TIGR00756">
    <property type="entry name" value="PPR"/>
    <property type="match status" value="7"/>
</dbReference>
<dbReference type="Pfam" id="PF13041">
    <property type="entry name" value="PPR_2"/>
    <property type="match status" value="2"/>
</dbReference>
<dbReference type="Gene3D" id="1.25.40.10">
    <property type="entry name" value="Tetratricopeptide repeat domain"/>
    <property type="match status" value="6"/>
</dbReference>
<comment type="similarity">
    <text evidence="1">Belongs to the PPR family. PCMP-H subfamily.</text>
</comment>
<dbReference type="PROSITE" id="PS51375">
    <property type="entry name" value="PPR"/>
    <property type="match status" value="7"/>
</dbReference>
<dbReference type="GO" id="GO:0009451">
    <property type="term" value="P:RNA modification"/>
    <property type="evidence" value="ECO:0007669"/>
    <property type="project" value="InterPro"/>
</dbReference>
<dbReference type="GO" id="GO:0008270">
    <property type="term" value="F:zinc ion binding"/>
    <property type="evidence" value="ECO:0007669"/>
    <property type="project" value="InterPro"/>
</dbReference>
<evidence type="ECO:0000256" key="1">
    <source>
        <dbReference type="ARBA" id="ARBA00006643"/>
    </source>
</evidence>
<evidence type="ECO:0000256" key="3">
    <source>
        <dbReference type="PROSITE-ProRule" id="PRU00708"/>
    </source>
</evidence>
<evidence type="ECO:0008006" key="9">
    <source>
        <dbReference type="Google" id="ProtNLM"/>
    </source>
</evidence>
<feature type="compositionally biased region" description="Basic and acidic residues" evidence="4">
    <location>
        <begin position="1024"/>
        <end position="1038"/>
    </location>
</feature>
<feature type="domain" description="Nucleotide-diphospho-sugar transferase" evidence="5">
    <location>
        <begin position="1107"/>
        <end position="1237"/>
    </location>
</feature>
<evidence type="ECO:0000256" key="4">
    <source>
        <dbReference type="SAM" id="MobiDB-lite"/>
    </source>
</evidence>
<feature type="repeat" description="PPR" evidence="3">
    <location>
        <begin position="432"/>
        <end position="466"/>
    </location>
</feature>
<evidence type="ECO:0000259" key="5">
    <source>
        <dbReference type="Pfam" id="PF03407"/>
    </source>
</evidence>
<feature type="repeat" description="PPR" evidence="3">
    <location>
        <begin position="505"/>
        <end position="535"/>
    </location>
</feature>
<comment type="caution">
    <text evidence="7">The sequence shown here is derived from an EMBL/GenBank/DDBJ whole genome shotgun (WGS) entry which is preliminary data.</text>
</comment>
<feature type="repeat" description="PPR" evidence="3">
    <location>
        <begin position="197"/>
        <end position="227"/>
    </location>
</feature>
<dbReference type="PANTHER" id="PTHR47926:SF536">
    <property type="entry name" value="DYW DOMAIN-CONTAINING PROTEIN"/>
    <property type="match status" value="1"/>
</dbReference>
<dbReference type="Proteomes" id="UP000734854">
    <property type="component" value="Unassembled WGS sequence"/>
</dbReference>
<dbReference type="FunFam" id="1.25.40.10:FF:000682">
    <property type="entry name" value="Pentatricopeptide repeat-containing protein At3g16610"/>
    <property type="match status" value="1"/>
</dbReference>
<dbReference type="InterPro" id="IPR046848">
    <property type="entry name" value="E_motif"/>
</dbReference>
<dbReference type="GO" id="GO:0003729">
    <property type="term" value="F:mRNA binding"/>
    <property type="evidence" value="ECO:0007669"/>
    <property type="project" value="UniProtKB-ARBA"/>
</dbReference>
<dbReference type="Pfam" id="PF20430">
    <property type="entry name" value="Eplus_motif"/>
    <property type="match status" value="1"/>
</dbReference>
<dbReference type="InterPro" id="IPR011990">
    <property type="entry name" value="TPR-like_helical_dom_sf"/>
</dbReference>
<keyword evidence="2" id="KW-0677">Repeat</keyword>
<feature type="compositionally biased region" description="Basic residues" evidence="4">
    <location>
        <begin position="1039"/>
        <end position="1048"/>
    </location>
</feature>
<gene>
    <name evidence="7" type="ORF">ZIOFF_035970</name>
</gene>
<feature type="repeat" description="PPR" evidence="3">
    <location>
        <begin position="228"/>
        <end position="262"/>
    </location>
</feature>
<organism evidence="7 8">
    <name type="scientific">Zingiber officinale</name>
    <name type="common">Ginger</name>
    <name type="synonym">Amomum zingiber</name>
    <dbReference type="NCBI Taxonomy" id="94328"/>
    <lineage>
        <taxon>Eukaryota</taxon>
        <taxon>Viridiplantae</taxon>
        <taxon>Streptophyta</taxon>
        <taxon>Embryophyta</taxon>
        <taxon>Tracheophyta</taxon>
        <taxon>Spermatophyta</taxon>
        <taxon>Magnoliopsida</taxon>
        <taxon>Liliopsida</taxon>
        <taxon>Zingiberales</taxon>
        <taxon>Zingiberaceae</taxon>
        <taxon>Zingiber</taxon>
    </lineage>
</organism>
<feature type="repeat" description="PPR" evidence="3">
    <location>
        <begin position="127"/>
        <end position="161"/>
    </location>
</feature>
<name>A0A8J5GLX7_ZINOF</name>
<dbReference type="InterPro" id="IPR046849">
    <property type="entry name" value="E2_motif"/>
</dbReference>
<dbReference type="Pfam" id="PF14432">
    <property type="entry name" value="DYW_deaminase"/>
    <property type="match status" value="1"/>
</dbReference>
<dbReference type="Pfam" id="PF03407">
    <property type="entry name" value="Nucleotid_trans"/>
    <property type="match status" value="1"/>
</dbReference>
<dbReference type="EMBL" id="JACMSC010000010">
    <property type="protein sequence ID" value="KAG6503653.1"/>
    <property type="molecule type" value="Genomic_DNA"/>
</dbReference>
<feature type="region of interest" description="Disordered" evidence="4">
    <location>
        <begin position="972"/>
        <end position="993"/>
    </location>
</feature>
<reference evidence="7 8" key="1">
    <citation type="submission" date="2020-08" db="EMBL/GenBank/DDBJ databases">
        <title>Plant Genome Project.</title>
        <authorList>
            <person name="Zhang R.-G."/>
        </authorList>
    </citation>
    <scope>NUCLEOTIDE SEQUENCE [LARGE SCALE GENOMIC DNA]</scope>
    <source>
        <tissue evidence="7">Rhizome</tissue>
    </source>
</reference>
<feature type="repeat" description="PPR" evidence="3">
    <location>
        <begin position="536"/>
        <end position="570"/>
    </location>
</feature>
<keyword evidence="8" id="KW-1185">Reference proteome</keyword>
<accession>A0A8J5GLX7</accession>
<feature type="domain" description="DYW" evidence="6">
    <location>
        <begin position="751"/>
        <end position="838"/>
    </location>
</feature>
<dbReference type="FunFam" id="1.25.40.10:FF:000690">
    <property type="entry name" value="Pentatricopeptide repeat-containing protein"/>
    <property type="match status" value="1"/>
</dbReference>
<dbReference type="InterPro" id="IPR002885">
    <property type="entry name" value="PPR_rpt"/>
</dbReference>
<dbReference type="InterPro" id="IPR046960">
    <property type="entry name" value="PPR_At4g14850-like_plant"/>
</dbReference>
<evidence type="ECO:0000313" key="8">
    <source>
        <dbReference type="Proteomes" id="UP000734854"/>
    </source>
</evidence>
<dbReference type="Pfam" id="PF20431">
    <property type="entry name" value="E_motif"/>
    <property type="match status" value="1"/>
</dbReference>
<evidence type="ECO:0000259" key="6">
    <source>
        <dbReference type="Pfam" id="PF14432"/>
    </source>
</evidence>